<evidence type="ECO:0000256" key="3">
    <source>
        <dbReference type="ARBA" id="ARBA00022679"/>
    </source>
</evidence>
<dbReference type="InterPro" id="IPR003698">
    <property type="entry name" value="Lipoyl_synth"/>
</dbReference>
<dbReference type="OrthoDB" id="9787898at2"/>
<keyword evidence="7 9" id="KW-0411">Iron-sulfur</keyword>
<dbReference type="GO" id="GO:0016992">
    <property type="term" value="F:lipoate synthase activity"/>
    <property type="evidence" value="ECO:0007669"/>
    <property type="project" value="UniProtKB-UniRule"/>
</dbReference>
<gene>
    <name evidence="9 11" type="primary">lipA</name>
    <name evidence="11" type="ORF">HH1059_08580</name>
</gene>
<evidence type="ECO:0000256" key="4">
    <source>
        <dbReference type="ARBA" id="ARBA00022691"/>
    </source>
</evidence>
<keyword evidence="3 9" id="KW-0808">Transferase</keyword>
<evidence type="ECO:0000256" key="5">
    <source>
        <dbReference type="ARBA" id="ARBA00022723"/>
    </source>
</evidence>
<dbReference type="NCBIfam" id="NF004019">
    <property type="entry name" value="PRK05481.1"/>
    <property type="match status" value="1"/>
</dbReference>
<dbReference type="KEGG" id="hhk:HH1059_08580"/>
<keyword evidence="12" id="KW-1185">Reference proteome</keyword>
<sequence>MSSIKGIPVVSGAKVERDGISVIKDGIKSGNRAAASSRQRKPSWLRARAPGGAGFRQVREIVSGHGLHTVCEESYCPNMGECWSHGTATFMVLGSVCTRACQFCSVDTGNPRGRVEEDEPQRIAESVQLMGLQYAVITSVNRDDLSDGGAAHYAACVDRVKQLNPETAIEVLTPDFNGEEQDIAVVARSGLEVFAHNLETVRRLTPEVRDRRADYLQSLEVLAAAKRANGNILTKSSLMVGLGEEEEEIVSALEDMRRYDVDIATLGQYLQPTRNHLPVQRYYSPQELNSLRETGLQLGFREVVAGPLVRSSYRAERVMEQNNVGIDSSEQQK</sequence>
<dbReference type="GO" id="GO:0051539">
    <property type="term" value="F:4 iron, 4 sulfur cluster binding"/>
    <property type="evidence" value="ECO:0007669"/>
    <property type="project" value="UniProtKB-UniRule"/>
</dbReference>
<evidence type="ECO:0000313" key="11">
    <source>
        <dbReference type="EMBL" id="BAU57552.1"/>
    </source>
</evidence>
<dbReference type="PROSITE" id="PS51918">
    <property type="entry name" value="RADICAL_SAM"/>
    <property type="match status" value="1"/>
</dbReference>
<dbReference type="SFLD" id="SFLDF00271">
    <property type="entry name" value="lipoyl_synthase"/>
    <property type="match status" value="1"/>
</dbReference>
<feature type="binding site" evidence="9">
    <location>
        <position position="104"/>
    </location>
    <ligand>
        <name>[4Fe-4S] cluster</name>
        <dbReference type="ChEBI" id="CHEBI:49883"/>
        <label>2</label>
        <note>4Fe-4S-S-AdoMet</note>
    </ligand>
</feature>
<reference evidence="11" key="1">
    <citation type="submission" date="2016-02" db="EMBL/GenBank/DDBJ databases">
        <title>Halorhodospira halochloris DSM-1059 complete genome, version 2.</title>
        <authorList>
            <person name="Tsukatani Y."/>
        </authorList>
    </citation>
    <scope>NUCLEOTIDE SEQUENCE</scope>
    <source>
        <strain evidence="11">DSM 1059</strain>
    </source>
</reference>
<dbReference type="PANTHER" id="PTHR10949">
    <property type="entry name" value="LIPOYL SYNTHASE"/>
    <property type="match status" value="1"/>
</dbReference>
<dbReference type="InterPro" id="IPR058240">
    <property type="entry name" value="rSAM_sf"/>
</dbReference>
<evidence type="ECO:0000259" key="10">
    <source>
        <dbReference type="PROSITE" id="PS51918"/>
    </source>
</evidence>
<dbReference type="InterPro" id="IPR007197">
    <property type="entry name" value="rSAM"/>
</dbReference>
<comment type="function">
    <text evidence="9">Catalyzes the radical-mediated insertion of two sulfur atoms into the C-6 and C-8 positions of the octanoyl moiety bound to the lipoyl domains of lipoate-dependent enzymes, thereby converting the octanoylated domains into lipoylated derivatives.</text>
</comment>
<keyword evidence="6 9" id="KW-0408">Iron</keyword>
<evidence type="ECO:0000313" key="12">
    <source>
        <dbReference type="Proteomes" id="UP000218890"/>
    </source>
</evidence>
<organism evidence="11 12">
    <name type="scientific">Halorhodospira halochloris</name>
    <name type="common">Ectothiorhodospira halochloris</name>
    <dbReference type="NCBI Taxonomy" id="1052"/>
    <lineage>
        <taxon>Bacteria</taxon>
        <taxon>Pseudomonadati</taxon>
        <taxon>Pseudomonadota</taxon>
        <taxon>Gammaproteobacteria</taxon>
        <taxon>Chromatiales</taxon>
        <taxon>Ectothiorhodospiraceae</taxon>
        <taxon>Halorhodospira</taxon>
    </lineage>
</organism>
<dbReference type="SUPFAM" id="SSF102114">
    <property type="entry name" value="Radical SAM enzymes"/>
    <property type="match status" value="1"/>
</dbReference>
<comment type="cofactor">
    <cofactor evidence="9">
        <name>[4Fe-4S] cluster</name>
        <dbReference type="ChEBI" id="CHEBI:49883"/>
    </cofactor>
    <text evidence="9">Binds 2 [4Fe-4S] clusters per subunit. One cluster is coordinated with 3 cysteines and an exchangeable S-adenosyl-L-methionine.</text>
</comment>
<evidence type="ECO:0000256" key="6">
    <source>
        <dbReference type="ARBA" id="ARBA00023004"/>
    </source>
</evidence>
<proteinExistence type="inferred from homology"/>
<dbReference type="GO" id="GO:0005737">
    <property type="term" value="C:cytoplasm"/>
    <property type="evidence" value="ECO:0007669"/>
    <property type="project" value="UniProtKB-SubCell"/>
</dbReference>
<keyword evidence="4 9" id="KW-0949">S-adenosyl-L-methionine</keyword>
<evidence type="ECO:0000256" key="8">
    <source>
        <dbReference type="ARBA" id="ARBA00047326"/>
    </source>
</evidence>
<dbReference type="SFLD" id="SFLDG01058">
    <property type="entry name" value="lipoyl_synthase_like"/>
    <property type="match status" value="1"/>
</dbReference>
<dbReference type="Proteomes" id="UP000218890">
    <property type="component" value="Chromosome"/>
</dbReference>
<dbReference type="NCBIfam" id="TIGR00510">
    <property type="entry name" value="lipA"/>
    <property type="match status" value="1"/>
</dbReference>
<protein>
    <recommendedName>
        <fullName evidence="9">Lipoyl synthase</fullName>
        <ecNumber evidence="9">2.8.1.8</ecNumber>
    </recommendedName>
    <alternativeName>
        <fullName evidence="9">Lip-syn</fullName>
        <shortName evidence="9">LS</shortName>
    </alternativeName>
    <alternativeName>
        <fullName evidence="9">Lipoate synthase</fullName>
    </alternativeName>
    <alternativeName>
        <fullName evidence="9">Lipoic acid synthase</fullName>
    </alternativeName>
    <alternativeName>
        <fullName evidence="9">Sulfur insertion protein LipA</fullName>
    </alternativeName>
</protein>
<evidence type="ECO:0000256" key="7">
    <source>
        <dbReference type="ARBA" id="ARBA00023014"/>
    </source>
</evidence>
<name>A0A120MZR1_HALHR</name>
<feature type="binding site" evidence="9">
    <location>
        <position position="312"/>
    </location>
    <ligand>
        <name>[4Fe-4S] cluster</name>
        <dbReference type="ChEBI" id="CHEBI:49883"/>
        <label>1</label>
    </ligand>
</feature>
<dbReference type="Pfam" id="PF04055">
    <property type="entry name" value="Radical_SAM"/>
    <property type="match status" value="1"/>
</dbReference>
<dbReference type="InterPro" id="IPR031691">
    <property type="entry name" value="LIAS_N"/>
</dbReference>
<dbReference type="EC" id="2.8.1.8" evidence="9"/>
<dbReference type="GO" id="GO:0046872">
    <property type="term" value="F:metal ion binding"/>
    <property type="evidence" value="ECO:0007669"/>
    <property type="project" value="UniProtKB-KW"/>
</dbReference>
<keyword evidence="1 9" id="KW-0004">4Fe-4S</keyword>
<feature type="binding site" evidence="9">
    <location>
        <position position="101"/>
    </location>
    <ligand>
        <name>[4Fe-4S] cluster</name>
        <dbReference type="ChEBI" id="CHEBI:49883"/>
        <label>2</label>
        <note>4Fe-4S-S-AdoMet</note>
    </ligand>
</feature>
<keyword evidence="5 9" id="KW-0479">Metal-binding</keyword>
<dbReference type="InterPro" id="IPR013785">
    <property type="entry name" value="Aldolase_TIM"/>
</dbReference>
<comment type="pathway">
    <text evidence="9">Protein modification; protein lipoylation via endogenous pathway; protein N(6)-(lipoyl)lysine from octanoyl-[acyl-carrier-protein]: step 2/2.</text>
</comment>
<dbReference type="AlphaFoldDB" id="A0A120MZR1"/>
<dbReference type="InterPro" id="IPR006638">
    <property type="entry name" value="Elp3/MiaA/NifB-like_rSAM"/>
</dbReference>
<feature type="binding site" evidence="9">
    <location>
        <position position="82"/>
    </location>
    <ligand>
        <name>[4Fe-4S] cluster</name>
        <dbReference type="ChEBI" id="CHEBI:49883"/>
        <label>1</label>
    </ligand>
</feature>
<evidence type="ECO:0000256" key="1">
    <source>
        <dbReference type="ARBA" id="ARBA00022485"/>
    </source>
</evidence>
<feature type="binding site" evidence="9">
    <location>
        <position position="71"/>
    </location>
    <ligand>
        <name>[4Fe-4S] cluster</name>
        <dbReference type="ChEBI" id="CHEBI:49883"/>
        <label>1</label>
    </ligand>
</feature>
<feature type="binding site" evidence="9">
    <location>
        <position position="76"/>
    </location>
    <ligand>
        <name>[4Fe-4S] cluster</name>
        <dbReference type="ChEBI" id="CHEBI:49883"/>
        <label>1</label>
    </ligand>
</feature>
<dbReference type="RefSeq" id="WP_096408689.1">
    <property type="nucleotide sequence ID" value="NZ_AP017372.2"/>
</dbReference>
<dbReference type="EMBL" id="AP017372">
    <property type="protein sequence ID" value="BAU57552.1"/>
    <property type="molecule type" value="Genomic_DNA"/>
</dbReference>
<comment type="catalytic activity">
    <reaction evidence="8 9">
        <text>[[Fe-S] cluster scaffold protein carrying a second [4Fe-4S](2+) cluster] + N(6)-octanoyl-L-lysyl-[protein] + 2 oxidized [2Fe-2S]-[ferredoxin] + 2 S-adenosyl-L-methionine + 4 H(+) = [[Fe-S] cluster scaffold protein] + N(6)-[(R)-dihydrolipoyl]-L-lysyl-[protein] + 4 Fe(3+) + 2 hydrogen sulfide + 2 5'-deoxyadenosine + 2 L-methionine + 2 reduced [2Fe-2S]-[ferredoxin]</text>
        <dbReference type="Rhea" id="RHEA:16585"/>
        <dbReference type="Rhea" id="RHEA-COMP:9928"/>
        <dbReference type="Rhea" id="RHEA-COMP:10000"/>
        <dbReference type="Rhea" id="RHEA-COMP:10001"/>
        <dbReference type="Rhea" id="RHEA-COMP:10475"/>
        <dbReference type="Rhea" id="RHEA-COMP:14568"/>
        <dbReference type="Rhea" id="RHEA-COMP:14569"/>
        <dbReference type="ChEBI" id="CHEBI:15378"/>
        <dbReference type="ChEBI" id="CHEBI:17319"/>
        <dbReference type="ChEBI" id="CHEBI:29034"/>
        <dbReference type="ChEBI" id="CHEBI:29919"/>
        <dbReference type="ChEBI" id="CHEBI:33722"/>
        <dbReference type="ChEBI" id="CHEBI:33737"/>
        <dbReference type="ChEBI" id="CHEBI:33738"/>
        <dbReference type="ChEBI" id="CHEBI:57844"/>
        <dbReference type="ChEBI" id="CHEBI:59789"/>
        <dbReference type="ChEBI" id="CHEBI:78809"/>
        <dbReference type="ChEBI" id="CHEBI:83100"/>
        <dbReference type="EC" id="2.8.1.8"/>
    </reaction>
</comment>
<dbReference type="GO" id="GO:0009249">
    <property type="term" value="P:protein lipoylation"/>
    <property type="evidence" value="ECO:0007669"/>
    <property type="project" value="UniProtKB-UniRule"/>
</dbReference>
<dbReference type="SFLD" id="SFLDS00029">
    <property type="entry name" value="Radical_SAM"/>
    <property type="match status" value="1"/>
</dbReference>
<dbReference type="Gene3D" id="3.20.20.70">
    <property type="entry name" value="Aldolase class I"/>
    <property type="match status" value="1"/>
</dbReference>
<comment type="similarity">
    <text evidence="9">Belongs to the radical SAM superfamily. Lipoyl synthase family.</text>
</comment>
<feature type="domain" description="Radical SAM core" evidence="10">
    <location>
        <begin position="83"/>
        <end position="301"/>
    </location>
</feature>
<feature type="binding site" evidence="9">
    <location>
        <position position="97"/>
    </location>
    <ligand>
        <name>[4Fe-4S] cluster</name>
        <dbReference type="ChEBI" id="CHEBI:49883"/>
        <label>2</label>
        <note>4Fe-4S-S-AdoMet</note>
    </ligand>
</feature>
<dbReference type="Pfam" id="PF16881">
    <property type="entry name" value="LIAS_N"/>
    <property type="match status" value="1"/>
</dbReference>
<dbReference type="SMART" id="SM00729">
    <property type="entry name" value="Elp3"/>
    <property type="match status" value="1"/>
</dbReference>
<dbReference type="HAMAP" id="MF_00206">
    <property type="entry name" value="Lipoyl_synth"/>
    <property type="match status" value="1"/>
</dbReference>
<dbReference type="PANTHER" id="PTHR10949:SF0">
    <property type="entry name" value="LIPOYL SYNTHASE, MITOCHONDRIAL"/>
    <property type="match status" value="1"/>
</dbReference>
<evidence type="ECO:0000256" key="2">
    <source>
        <dbReference type="ARBA" id="ARBA00022490"/>
    </source>
</evidence>
<accession>A0A120MZR1</accession>
<dbReference type="PIRSF" id="PIRSF005963">
    <property type="entry name" value="Lipoyl_synth"/>
    <property type="match status" value="1"/>
</dbReference>
<dbReference type="UniPathway" id="UPA00538">
    <property type="reaction ID" value="UER00593"/>
</dbReference>
<evidence type="ECO:0000256" key="9">
    <source>
        <dbReference type="HAMAP-Rule" id="MF_00206"/>
    </source>
</evidence>
<keyword evidence="2 9" id="KW-0963">Cytoplasm</keyword>
<comment type="subcellular location">
    <subcellularLocation>
        <location evidence="9">Cytoplasm</location>
    </subcellularLocation>
</comment>
<dbReference type="NCBIfam" id="NF009544">
    <property type="entry name" value="PRK12928.1"/>
    <property type="match status" value="1"/>
</dbReference>
<dbReference type="CDD" id="cd01335">
    <property type="entry name" value="Radical_SAM"/>
    <property type="match status" value="1"/>
</dbReference>
<dbReference type="FunFam" id="3.20.20.70:FF:000040">
    <property type="entry name" value="Lipoyl synthase"/>
    <property type="match status" value="1"/>
</dbReference>